<dbReference type="PROSITE" id="PS51543">
    <property type="entry name" value="FYRC"/>
    <property type="match status" value="1"/>
</dbReference>
<dbReference type="InterPro" id="IPR001487">
    <property type="entry name" value="Bromodomain"/>
</dbReference>
<dbReference type="Proteomes" id="UP001291926">
    <property type="component" value="Unassembled WGS sequence"/>
</dbReference>
<accession>A0ABR0D9Q8</accession>
<dbReference type="EMBL" id="JAYDYQ010002533">
    <property type="protein sequence ID" value="KAK4485774.1"/>
    <property type="molecule type" value="Genomic_DNA"/>
</dbReference>
<feature type="domain" description="PHD-type" evidence="17">
    <location>
        <begin position="1176"/>
        <end position="1226"/>
    </location>
</feature>
<evidence type="ECO:0000256" key="15">
    <source>
        <dbReference type="SAM" id="Phobius"/>
    </source>
</evidence>
<dbReference type="InterPro" id="IPR003888">
    <property type="entry name" value="FYrich_N"/>
</dbReference>
<organism evidence="18 19">
    <name type="scientific">Penstemon davidsonii</name>
    <dbReference type="NCBI Taxonomy" id="160366"/>
    <lineage>
        <taxon>Eukaryota</taxon>
        <taxon>Viridiplantae</taxon>
        <taxon>Streptophyta</taxon>
        <taxon>Embryophyta</taxon>
        <taxon>Tracheophyta</taxon>
        <taxon>Spermatophyta</taxon>
        <taxon>Magnoliopsida</taxon>
        <taxon>eudicotyledons</taxon>
        <taxon>Gunneridae</taxon>
        <taxon>Pentapetalae</taxon>
        <taxon>asterids</taxon>
        <taxon>lamiids</taxon>
        <taxon>Lamiales</taxon>
        <taxon>Plantaginaceae</taxon>
        <taxon>Cheloneae</taxon>
        <taxon>Penstemon</taxon>
    </lineage>
</organism>
<dbReference type="SUPFAM" id="SSF47370">
    <property type="entry name" value="Bromodomain"/>
    <property type="match status" value="1"/>
</dbReference>
<keyword evidence="4 12" id="KW-0863">Zinc-finger</keyword>
<evidence type="ECO:0000259" key="16">
    <source>
        <dbReference type="PROSITE" id="PS50014"/>
    </source>
</evidence>
<dbReference type="Gene3D" id="3.30.160.360">
    <property type="match status" value="1"/>
</dbReference>
<feature type="transmembrane region" description="Helical" evidence="15">
    <location>
        <begin position="2057"/>
        <end position="2076"/>
    </location>
</feature>
<feature type="compositionally biased region" description="Polar residues" evidence="14">
    <location>
        <begin position="2153"/>
        <end position="2169"/>
    </location>
</feature>
<evidence type="ECO:0000256" key="12">
    <source>
        <dbReference type="PROSITE-ProRule" id="PRU00146"/>
    </source>
</evidence>
<keyword evidence="19" id="KW-1185">Reference proteome</keyword>
<feature type="compositionally biased region" description="Polar residues" evidence="14">
    <location>
        <begin position="1436"/>
        <end position="1446"/>
    </location>
</feature>
<keyword evidence="7 11" id="KW-0103">Bromodomain</keyword>
<name>A0ABR0D9Q8_9LAMI</name>
<keyword evidence="8" id="KW-0238">DNA-binding</keyword>
<evidence type="ECO:0000313" key="18">
    <source>
        <dbReference type="EMBL" id="KAK4485774.1"/>
    </source>
</evidence>
<keyword evidence="6" id="KW-0805">Transcription regulation</keyword>
<keyword evidence="5" id="KW-0862">Zinc</keyword>
<evidence type="ECO:0000256" key="1">
    <source>
        <dbReference type="ARBA" id="ARBA00004123"/>
    </source>
</evidence>
<feature type="region of interest" description="Disordered" evidence="14">
    <location>
        <begin position="1804"/>
        <end position="1848"/>
    </location>
</feature>
<dbReference type="PROSITE" id="PS50014">
    <property type="entry name" value="BROMODOMAIN_2"/>
    <property type="match status" value="1"/>
</dbReference>
<evidence type="ECO:0000256" key="2">
    <source>
        <dbReference type="ARBA" id="ARBA00022679"/>
    </source>
</evidence>
<feature type="domain" description="Bromo" evidence="16">
    <location>
        <begin position="1067"/>
        <end position="1115"/>
    </location>
</feature>
<comment type="caution">
    <text evidence="18">The sequence shown here is derived from an EMBL/GenBank/DDBJ whole genome shotgun (WGS) entry which is preliminary data.</text>
</comment>
<evidence type="ECO:0000256" key="13">
    <source>
        <dbReference type="SAM" id="Coils"/>
    </source>
</evidence>
<evidence type="ECO:0000256" key="10">
    <source>
        <dbReference type="ARBA" id="ARBA00023242"/>
    </source>
</evidence>
<protein>
    <recommendedName>
        <fullName evidence="20">Methyl-CpG-binding domain-containing protein 9</fullName>
    </recommendedName>
</protein>
<dbReference type="Pfam" id="PF00628">
    <property type="entry name" value="PHD"/>
    <property type="match status" value="1"/>
</dbReference>
<keyword evidence="10" id="KW-0539">Nucleus</keyword>
<dbReference type="PANTHER" id="PTHR47162">
    <property type="entry name" value="OS02G0192300 PROTEIN"/>
    <property type="match status" value="1"/>
</dbReference>
<dbReference type="InterPro" id="IPR011011">
    <property type="entry name" value="Znf_FYVE_PHD"/>
</dbReference>
<evidence type="ECO:0000256" key="3">
    <source>
        <dbReference type="ARBA" id="ARBA00022723"/>
    </source>
</evidence>
<dbReference type="InterPro" id="IPR001965">
    <property type="entry name" value="Znf_PHD"/>
</dbReference>
<dbReference type="PROSITE" id="PS50016">
    <property type="entry name" value="ZF_PHD_2"/>
    <property type="match status" value="1"/>
</dbReference>
<feature type="compositionally biased region" description="Basic residues" evidence="14">
    <location>
        <begin position="2179"/>
        <end position="2192"/>
    </location>
</feature>
<dbReference type="InterPro" id="IPR036427">
    <property type="entry name" value="Bromodomain-like_sf"/>
</dbReference>
<evidence type="ECO:0000256" key="6">
    <source>
        <dbReference type="ARBA" id="ARBA00023015"/>
    </source>
</evidence>
<dbReference type="InterPro" id="IPR013083">
    <property type="entry name" value="Znf_RING/FYVE/PHD"/>
</dbReference>
<evidence type="ECO:0000313" key="19">
    <source>
        <dbReference type="Proteomes" id="UP001291926"/>
    </source>
</evidence>
<dbReference type="InterPro" id="IPR028941">
    <property type="entry name" value="WHIM2_dom"/>
</dbReference>
<gene>
    <name evidence="18" type="ORF">RD792_008421</name>
</gene>
<dbReference type="Pfam" id="PF15613">
    <property type="entry name" value="WSD"/>
    <property type="match status" value="1"/>
</dbReference>
<evidence type="ECO:0008006" key="20">
    <source>
        <dbReference type="Google" id="ProtNLM"/>
    </source>
</evidence>
<evidence type="ECO:0000259" key="17">
    <source>
        <dbReference type="PROSITE" id="PS50016"/>
    </source>
</evidence>
<dbReference type="Gene3D" id="3.30.40.10">
    <property type="entry name" value="Zinc/RING finger domain, C3HC4 (zinc finger)"/>
    <property type="match status" value="1"/>
</dbReference>
<sequence length="2192" mass="243421">MESDTSSSKMAFYIDLNEAPVMSPREPTTNEEAVSSSGVYVCSVCHRAVSVGRPSELISEKQRKEFKCFRCLLNNGGGGVGRFDINASPPRDDDVADAVGGRDGGDKIEASTNFSFSSHRVTRQLNPALGNIGYNLPKPSSVGIAKSGLLDMLQQKLHLDRNFGRICKESLLDGELQPSHSAASKYPPASPNMVYLQTLRDYIAERKGVLGEGWHVEFEFCDRRCKTSAVYIAPDGSRLKSMEDVACLLGFPSCNPYFETGNGSSGFTFIRNGLTINPEQKESSAFLTAQNCRQRRSILRDMNYHGFLSSSGTIGIKESGFSENISRGDRIHDGFPIQFQDFCLISAGNVDPRPSYHNTSQIWPVGYKCSWHDRITGSLFVCEVANGGDCGPNFKVQRYPCTMHSMPVGSTILSRKKLISKEGDDNLGKDDLSTSLVVDDESISIITLLNEDSPPCLGNYVSTLKNEDGVHNSEVDSSSNSDLECLPQRTGNLMCNVVGLNDIVGEFQVESRLTASVWEMVSQAFIYACHETFKQKGAIQFFCDHDIYEVNNERKDLIDSLSRYCYFGGPGIPPLVQNENEFNMSCEMLLTWLNQDRFGLDADFVQEIIEQLPGVTSCLEYKNLNDRKHGSGLQTTGSGFFQVERKTSNAFGTFKTTQSKSSDMEDILKREPCPSGTPLSSKLPLYLMGDVLQVWELAWRFSEVLGLGQPFSFQELESELVTPWLGSYPLDCGHETMDIGDAAPSKDEKVSRARAAFIGKFSGLLLAKIIGSLLKLLVSELLSKVAAYVCPNFDAGEFKSRRGKKKDLDCLAALRKTKLEILPINELTWHEISRRYILAVLSMEGNLESTEVATRESGKVFHCLRGDGGILCGSLTGVAALEADAVVLADAMKDIFGSLKSKSEIISIYERETDADGAQTIEVKDSLIPEWAQVLEPVRKLPTNVGARIRRCINEALEKKPPEWAKKILEHSISKEVYKGNASGPTKRAVVSLLEKVNSENPQQKAEKKEKVKIKTSVADLITKQCRIVLRSAAAADEDRVFCNLLGRTILNPNDNDDEGRLGCPAMVSRPLDFRTIDLRLAAGAYGGSHESFLDDVREVWCNVHTAFADRSDLIDLAKNLSQKFEDLYEKEVLTLVHKIAEFSNDNGSSGDAIKERDDLVTHICKSSLPRAPWEEGICKVCGMDKDDDNVLLCDKCDSEYHRYCLNPPLLKIPEGNWYCPSCVAAQSGPGSAAYVAVANQCRKRKYQGEFTRKFLEALAQLANLMETKECSEFTVDEIAGLLLVDHLIGGDGSSFEVKCKGAYWAAPHPQIQKTKNVLGKLSHRSLLHTHTKIFFIKFLFDEALNSATIRDHMEQCASRAADLQHKLRSLTSELKILKFKEEILGSNAEKANSGVFNGRGDLKSDASSSLLTVEKGLRGKISEKAIHLSSISGCSTQLEDGSSLNEKSDYNKQPYRPPSRSNNSTNATELLSQSQYQQLVKDQSQQENIFAHAQISSVPSWQNEFTVKKQKSDQMHPSSLSDSQSSFLSTSQVMPGHNFSGSICDPVKQHVPPAPVTSIQESRGHHCPEEADILSPQDNSLKMSIIKNDISKLQDSIASIESELIKVSLRKDFLGRDSNGRVYWAFYWAGARPRIIANGSLTSKERGPEEFIGIPDSDNWMLYESDNEIEKLVGWLRENNSREKELRESILQFQSNKSKDSEYTENHILSRGESNQLVFSGRKALSADLATKAMSALEKRIGSLLGTEAADVHQDLASGASQDGRMHRCECLELLWPSKEHCISCHQSFPDTEKLRQHSMECKSAASVSKKSQPAEETSKRKKSKKRPGTSGILHMSTSDKQNDGSSFAERFLDPDFPFNFEEIKARFIVPNSLKDAMNEIGLIGNGGIPSFLPSGLPYLNDPALTLSSTRINDADLAKMPADLRSRQQSGNEAIVNIVKDNKESNRLSRCGENGLDDEGTRVEKLRSTLMSERDQVSSFKDKSSIFGFSKSSMIRESSSRPLAGRASEILRLLKKNLLDMDAALPEDALRLSRSDQDRRRSWCDFVKSARSIYEVSYIFCSYMFIIVHISLCIFQMVQATIILEDTIKSEYLQNEWWYWSSPSTAAKISTLSALALRIYALDSAICYDKPLRNSAMETLEPKCAFNDESPSDTTQMNPSSPPLQKTPVSDPVENPRTRSRASKRRKEMNG</sequence>
<evidence type="ECO:0000256" key="8">
    <source>
        <dbReference type="ARBA" id="ARBA00023125"/>
    </source>
</evidence>
<keyword evidence="15" id="KW-0472">Membrane</keyword>
<comment type="subcellular location">
    <subcellularLocation>
        <location evidence="1">Nucleus</location>
    </subcellularLocation>
</comment>
<keyword evidence="13" id="KW-0175">Coiled coil</keyword>
<dbReference type="PANTHER" id="PTHR47162:SF10">
    <property type="entry name" value="METHYL-CPG-BINDING DOMAIN-CONTAINING PROTEIN 9 ISOFORM X1"/>
    <property type="match status" value="1"/>
</dbReference>
<dbReference type="PROSITE" id="PS51542">
    <property type="entry name" value="FYRN"/>
    <property type="match status" value="1"/>
</dbReference>
<evidence type="ECO:0000256" key="7">
    <source>
        <dbReference type="ARBA" id="ARBA00023117"/>
    </source>
</evidence>
<reference evidence="18 19" key="1">
    <citation type="journal article" date="2023" name="bioRxiv">
        <title>Genome report: Whole genome sequence and annotation of Penstemon davidsonii.</title>
        <authorList>
            <person name="Ostevik K.L."/>
            <person name="Alabady M."/>
            <person name="Zhang M."/>
            <person name="Rausher M.D."/>
        </authorList>
    </citation>
    <scope>NUCLEOTIDE SEQUENCE [LARGE SCALE GENOMIC DNA]</scope>
    <source>
        <strain evidence="18">DNT005</strain>
        <tissue evidence="18">Whole leaf</tissue>
    </source>
</reference>
<dbReference type="SMART" id="SM00249">
    <property type="entry name" value="PHD"/>
    <property type="match status" value="1"/>
</dbReference>
<feature type="region of interest" description="Disordered" evidence="14">
    <location>
        <begin position="2145"/>
        <end position="2192"/>
    </location>
</feature>
<keyword evidence="15" id="KW-0812">Transmembrane</keyword>
<feature type="coiled-coil region" evidence="13">
    <location>
        <begin position="1354"/>
        <end position="1381"/>
    </location>
</feature>
<proteinExistence type="predicted"/>
<dbReference type="InterPro" id="IPR019786">
    <property type="entry name" value="Zinc_finger_PHD-type_CS"/>
</dbReference>
<dbReference type="Gene3D" id="1.20.920.10">
    <property type="entry name" value="Bromodomain-like"/>
    <property type="match status" value="1"/>
</dbReference>
<feature type="compositionally biased region" description="Polar residues" evidence="14">
    <location>
        <begin position="1837"/>
        <end position="1847"/>
    </location>
</feature>
<evidence type="ECO:0000256" key="14">
    <source>
        <dbReference type="SAM" id="MobiDB-lite"/>
    </source>
</evidence>
<dbReference type="InterPro" id="IPR003889">
    <property type="entry name" value="FYrich_C"/>
</dbReference>
<keyword evidence="9" id="KW-0804">Transcription</keyword>
<dbReference type="CDD" id="cd15519">
    <property type="entry name" value="PHD1_Lid2p_like"/>
    <property type="match status" value="1"/>
</dbReference>
<evidence type="ECO:0000256" key="9">
    <source>
        <dbReference type="ARBA" id="ARBA00023163"/>
    </source>
</evidence>
<dbReference type="SUPFAM" id="SSF57903">
    <property type="entry name" value="FYVE/PHD zinc finger"/>
    <property type="match status" value="1"/>
</dbReference>
<keyword evidence="3" id="KW-0479">Metal-binding</keyword>
<evidence type="ECO:0000256" key="4">
    <source>
        <dbReference type="ARBA" id="ARBA00022771"/>
    </source>
</evidence>
<dbReference type="PROSITE" id="PS01359">
    <property type="entry name" value="ZF_PHD_1"/>
    <property type="match status" value="1"/>
</dbReference>
<dbReference type="InterPro" id="IPR019787">
    <property type="entry name" value="Znf_PHD-finger"/>
</dbReference>
<keyword evidence="15" id="KW-1133">Transmembrane helix</keyword>
<evidence type="ECO:0000256" key="11">
    <source>
        <dbReference type="PROSITE-ProRule" id="PRU00035"/>
    </source>
</evidence>
<keyword evidence="2" id="KW-0808">Transferase</keyword>
<evidence type="ECO:0000256" key="5">
    <source>
        <dbReference type="ARBA" id="ARBA00022833"/>
    </source>
</evidence>
<feature type="region of interest" description="Disordered" evidence="14">
    <location>
        <begin position="1436"/>
        <end position="1467"/>
    </location>
</feature>